<dbReference type="KEGG" id="tan:TA05855"/>
<dbReference type="SMART" id="SM00164">
    <property type="entry name" value="TBC"/>
    <property type="match status" value="1"/>
</dbReference>
<dbReference type="RefSeq" id="XP_953953.1">
    <property type="nucleotide sequence ID" value="XM_948860.1"/>
</dbReference>
<dbReference type="AlphaFoldDB" id="Q4UI13"/>
<dbReference type="Proteomes" id="UP000001950">
    <property type="component" value="Chromosome 1"/>
</dbReference>
<keyword evidence="1" id="KW-0472">Membrane</keyword>
<dbReference type="OrthoDB" id="248923at2759"/>
<name>Q4UI13_THEAN</name>
<dbReference type="InterPro" id="IPR036873">
    <property type="entry name" value="Rhodanese-like_dom_sf"/>
</dbReference>
<dbReference type="InterPro" id="IPR000195">
    <property type="entry name" value="Rab-GAP-TBC_dom"/>
</dbReference>
<evidence type="ECO:0000313" key="6">
    <source>
        <dbReference type="Proteomes" id="UP000001950"/>
    </source>
</evidence>
<accession>Q4UI13</accession>
<dbReference type="Pfam" id="PF00581">
    <property type="entry name" value="Rhodanese"/>
    <property type="match status" value="1"/>
</dbReference>
<dbReference type="GeneID" id="3864274"/>
<dbReference type="Gene3D" id="1.10.510.10">
    <property type="entry name" value="Transferase(Phosphotransferase) domain 1"/>
    <property type="match status" value="1"/>
</dbReference>
<proteinExistence type="predicted"/>
<evidence type="ECO:0000259" key="4">
    <source>
        <dbReference type="PROSITE" id="PS50206"/>
    </source>
</evidence>
<dbReference type="GO" id="GO:0005524">
    <property type="term" value="F:ATP binding"/>
    <property type="evidence" value="ECO:0007669"/>
    <property type="project" value="InterPro"/>
</dbReference>
<gene>
    <name evidence="5" type="ORF">TA05855</name>
</gene>
<protein>
    <recommendedName>
        <fullName evidence="7">Rab-GTPase-TBC domain containing protein</fullName>
    </recommendedName>
</protein>
<feature type="domain" description="Rab-GAP TBC" evidence="3">
    <location>
        <begin position="639"/>
        <end position="821"/>
    </location>
</feature>
<evidence type="ECO:0008006" key="7">
    <source>
        <dbReference type="Google" id="ProtNLM"/>
    </source>
</evidence>
<dbReference type="eggNOG" id="KOG1093">
    <property type="taxonomic scope" value="Eukaryota"/>
</dbReference>
<dbReference type="EMBL" id="CR940347">
    <property type="protein sequence ID" value="CAI73276.1"/>
    <property type="molecule type" value="Genomic_DNA"/>
</dbReference>
<dbReference type="SUPFAM" id="SSF56112">
    <property type="entry name" value="Protein kinase-like (PK-like)"/>
    <property type="match status" value="1"/>
</dbReference>
<dbReference type="InterPro" id="IPR011009">
    <property type="entry name" value="Kinase-like_dom_sf"/>
</dbReference>
<evidence type="ECO:0000259" key="3">
    <source>
        <dbReference type="PROSITE" id="PS50086"/>
    </source>
</evidence>
<dbReference type="InterPro" id="IPR000719">
    <property type="entry name" value="Prot_kinase_dom"/>
</dbReference>
<keyword evidence="1" id="KW-0812">Transmembrane</keyword>
<feature type="domain" description="Protein kinase" evidence="2">
    <location>
        <begin position="1"/>
        <end position="450"/>
    </location>
</feature>
<organism evidence="5 6">
    <name type="scientific">Theileria annulata</name>
    <dbReference type="NCBI Taxonomy" id="5874"/>
    <lineage>
        <taxon>Eukaryota</taxon>
        <taxon>Sar</taxon>
        <taxon>Alveolata</taxon>
        <taxon>Apicomplexa</taxon>
        <taxon>Aconoidasida</taxon>
        <taxon>Piroplasmida</taxon>
        <taxon>Theileriidae</taxon>
        <taxon>Theileria</taxon>
    </lineage>
</organism>
<dbReference type="PROSITE" id="PS50011">
    <property type="entry name" value="PROTEIN_KINASE_DOM"/>
    <property type="match status" value="1"/>
</dbReference>
<keyword evidence="1" id="KW-1133">Transmembrane helix</keyword>
<evidence type="ECO:0000313" key="5">
    <source>
        <dbReference type="EMBL" id="CAI73276.1"/>
    </source>
</evidence>
<sequence length="1084" mass="125457">MNLQNCQSYTNVIYKESTGFTHYSKQNQFRGIIAEAFEHLKGLNHLNICKYVNMLRLEGNTYLLFSEGYSLTLSQIFQTQCEEYIKSNFYTIVNQMLFGLQYLHSSGFYHGRFSLDCVSISDEGLAKISGYGTNYFNKIVNYMIKNSYKESKESYEDKEVYKNYIMNPFNNDEKNDFIDYVISSEYLTNLLPYMPPELIFFNGSEPKGHLFWFNVDIWSLGICILFIMSYVVSSSDLYNGSYPNGIDDKNDKIGNCHSEGNKGISKTEGYFEKLKNMFNSYESKSVFVESFFFVTYLLILINKFESQEPISALGLDIVKILNEKFKLFIKENEPLGDIGVVSEIFNKVNNKCGDLDIKEEVEEEIDQDKIGSQSESLVEESLMVSIEILTGREVLRNLISFNKKSTWGNSNCDSFLRDLNYLLTLVNDCLLITNSKRPQVIELITKNNILKMPQRITNDCLVKYSWFTYKEKTEDIESISDFSVPYSVELLKESQLNLSESGFFLSQVGLENVLYYWTLLGNDPGNTIPFEYKNKINVVYEENSSKETNSKQDCKTKVISNLEYFRRYKIGKVFLGELINHVKLANLFPMVIEHQLRPTCVYARQHCFIYQLLRIRRFKRLLNNPVENKRQIFAEAMIDIPPLLRKQIWCNLLDIVYRPSTKECPISSKYKFESMPPDIEQNLNFYNNDLLCSTNNLNQLLSSVEDLKRKIIHQQVPNSIYSFAIPLLLLYHNSKVYATVLNKMFSKYLKEFYSPTGSFVNNYLSEFSTILNFFDPEVSYHLRTIGAYSDSYALPWFMSLFSENTTVDQLYLIWDSILVHPKQYIKFLAVMIVHNIRERILGITDASVAISFISCVVDSLNVPMLMYLTTHMFNTWIEVINPKTLTNKYNMLNNQESLNQSEGTGFKSDSDTFTLDKNTLVFLSGEYPFERCFKLSIDTFSNIFNNCIIIDLRSIESYNLGHIPNSVHVNKVFSALSETDKKIGSISIPIFNTENNTDSDFNGVGGQTQVISSLIGLRNTSKSPWLHINTPESNKVVLAAGDGYDNDNEMLSLQRLIFEFRVQHVCYYRINTEEWPKVFTLSKI</sequence>
<dbReference type="InterPro" id="IPR001763">
    <property type="entry name" value="Rhodanese-like_dom"/>
</dbReference>
<evidence type="ECO:0000256" key="1">
    <source>
        <dbReference type="SAM" id="Phobius"/>
    </source>
</evidence>
<dbReference type="Gene3D" id="1.10.472.80">
    <property type="entry name" value="Ypt/Rab-GAP domain of gyp1p, domain 3"/>
    <property type="match status" value="1"/>
</dbReference>
<dbReference type="VEuPathDB" id="PiroplasmaDB:TA05855"/>
<evidence type="ECO:0000259" key="2">
    <source>
        <dbReference type="PROSITE" id="PS50011"/>
    </source>
</evidence>
<dbReference type="GO" id="GO:0004672">
    <property type="term" value="F:protein kinase activity"/>
    <property type="evidence" value="ECO:0007669"/>
    <property type="project" value="InterPro"/>
</dbReference>
<dbReference type="PROSITE" id="PS50206">
    <property type="entry name" value="RHODANESE_3"/>
    <property type="match status" value="1"/>
</dbReference>
<dbReference type="InterPro" id="IPR035969">
    <property type="entry name" value="Rab-GAP_TBC_sf"/>
</dbReference>
<dbReference type="STRING" id="5874.Q4UI13"/>
<reference evidence="5 6" key="1">
    <citation type="journal article" date="2005" name="Science">
        <title>Genome of the host-cell transforming parasite Theileria annulata compared with T. parva.</title>
        <authorList>
            <person name="Pain A."/>
            <person name="Renauld H."/>
            <person name="Berriman M."/>
            <person name="Murphy L."/>
            <person name="Yeats C.A."/>
            <person name="Weir W."/>
            <person name="Kerhornou A."/>
            <person name="Aslett M."/>
            <person name="Bishop R."/>
            <person name="Bouchier C."/>
            <person name="Cochet M."/>
            <person name="Coulson R.M.R."/>
            <person name="Cronin A."/>
            <person name="de Villiers E.P."/>
            <person name="Fraser A."/>
            <person name="Fosker N."/>
            <person name="Gardner M."/>
            <person name="Goble A."/>
            <person name="Griffiths-Jones S."/>
            <person name="Harris D.E."/>
            <person name="Katzer F."/>
            <person name="Larke N."/>
            <person name="Lord A."/>
            <person name="Maser P."/>
            <person name="McKellar S."/>
            <person name="Mooney P."/>
            <person name="Morton F."/>
            <person name="Nene V."/>
            <person name="O'Neil S."/>
            <person name="Price C."/>
            <person name="Quail M.A."/>
            <person name="Rabbinowitsch E."/>
            <person name="Rawlings N.D."/>
            <person name="Rutter S."/>
            <person name="Saunders D."/>
            <person name="Seeger K."/>
            <person name="Shah T."/>
            <person name="Squares R."/>
            <person name="Squares S."/>
            <person name="Tivey A."/>
            <person name="Walker A.R."/>
            <person name="Woodward J."/>
            <person name="Dobbelaere D.A.E."/>
            <person name="Langsley G."/>
            <person name="Rajandream M.A."/>
            <person name="McKeever D."/>
            <person name="Shiels B."/>
            <person name="Tait A."/>
            <person name="Barrell B.G."/>
            <person name="Hall N."/>
        </authorList>
    </citation>
    <scope>NUCLEOTIDE SEQUENCE [LARGE SCALE GENOMIC DNA]</scope>
    <source>
        <strain evidence="6">Ankara</strain>
    </source>
</reference>
<feature type="transmembrane region" description="Helical" evidence="1">
    <location>
        <begin position="210"/>
        <end position="232"/>
    </location>
</feature>
<keyword evidence="6" id="KW-1185">Reference proteome</keyword>
<dbReference type="InParanoid" id="Q4UI13"/>
<feature type="domain" description="Rhodanese" evidence="4">
    <location>
        <begin position="943"/>
        <end position="969"/>
    </location>
</feature>
<dbReference type="OMA" id="YHLRTIG"/>
<dbReference type="PANTHER" id="PTHR44167">
    <property type="entry name" value="OVARIAN-SPECIFIC SERINE/THREONINE-PROTEIN KINASE LOK-RELATED"/>
    <property type="match status" value="1"/>
</dbReference>
<dbReference type="Pfam" id="PF00566">
    <property type="entry name" value="RabGAP-TBC"/>
    <property type="match status" value="1"/>
</dbReference>
<dbReference type="PANTHER" id="PTHR44167:SF24">
    <property type="entry name" value="SERINE_THREONINE-PROTEIN KINASE CHK2"/>
    <property type="match status" value="1"/>
</dbReference>
<dbReference type="PROSITE" id="PS50086">
    <property type="entry name" value="TBC_RABGAP"/>
    <property type="match status" value="1"/>
</dbReference>
<dbReference type="SUPFAM" id="SSF52821">
    <property type="entry name" value="Rhodanese/Cell cycle control phosphatase"/>
    <property type="match status" value="1"/>
</dbReference>
<dbReference type="SUPFAM" id="SSF47923">
    <property type="entry name" value="Ypt/Rab-GAP domain of gyp1p"/>
    <property type="match status" value="1"/>
</dbReference>